<keyword evidence="2" id="KW-1185">Reference proteome</keyword>
<accession>A0ABU5DJ52</accession>
<proteinExistence type="predicted"/>
<sequence>MDLQQLQVETDRLYRLALSDASKKASALNADRESLGKVLQACEADVDVRRCVRDAYALKIAELRAGLPRETRDPTKVSVGPVALLCPSLEGAWSITYLQPGALAVISTPRGSRVLDSLVRASGERYGALTSEGELSLFGKRGEYRLNLPDGRMIPCTMDEPDRP</sequence>
<evidence type="ECO:0000313" key="2">
    <source>
        <dbReference type="Proteomes" id="UP001285263"/>
    </source>
</evidence>
<comment type="caution">
    <text evidence="1">The sequence shown here is derived from an EMBL/GenBank/DDBJ whole genome shotgun (WGS) entry which is preliminary data.</text>
</comment>
<protein>
    <recommendedName>
        <fullName evidence="3">C-type lysozyme inhibitor domain-containing protein</fullName>
    </recommendedName>
</protein>
<organism evidence="1 2">
    <name type="scientific">Roseateles agri</name>
    <dbReference type="NCBI Taxonomy" id="3098619"/>
    <lineage>
        <taxon>Bacteria</taxon>
        <taxon>Pseudomonadati</taxon>
        <taxon>Pseudomonadota</taxon>
        <taxon>Betaproteobacteria</taxon>
        <taxon>Burkholderiales</taxon>
        <taxon>Sphaerotilaceae</taxon>
        <taxon>Roseateles</taxon>
    </lineage>
</organism>
<evidence type="ECO:0000313" key="1">
    <source>
        <dbReference type="EMBL" id="MDY0746320.1"/>
    </source>
</evidence>
<dbReference type="RefSeq" id="WP_320424221.1">
    <property type="nucleotide sequence ID" value="NZ_JAXCLA010000005.1"/>
</dbReference>
<gene>
    <name evidence="1" type="ORF">SNE35_17545</name>
</gene>
<name>A0ABU5DJ52_9BURK</name>
<dbReference type="EMBL" id="JAXCLA010000005">
    <property type="protein sequence ID" value="MDY0746320.1"/>
    <property type="molecule type" value="Genomic_DNA"/>
</dbReference>
<evidence type="ECO:0008006" key="3">
    <source>
        <dbReference type="Google" id="ProtNLM"/>
    </source>
</evidence>
<dbReference type="Proteomes" id="UP001285263">
    <property type="component" value="Unassembled WGS sequence"/>
</dbReference>
<reference evidence="1 2" key="1">
    <citation type="submission" date="2023-11" db="EMBL/GenBank/DDBJ databases">
        <title>Paucibacter sp. nov., isolated from fresh soil in Korea.</title>
        <authorList>
            <person name="Le N.T.T."/>
        </authorList>
    </citation>
    <scope>NUCLEOTIDE SEQUENCE [LARGE SCALE GENOMIC DNA]</scope>
    <source>
        <strain evidence="1 2">R3-3</strain>
    </source>
</reference>